<feature type="transmembrane region" description="Helical" evidence="1">
    <location>
        <begin position="159"/>
        <end position="181"/>
    </location>
</feature>
<sequence length="439" mass="49821">MSSNAATASVPAAAAASGGRKPLATIFLIIGILGLVVALVGMVMGLSEDTPNGRPVMSWLVGYTFWFGMLIGMLLLVQISYIFDAGWSTIIRRQLEHFLAAFPWMFLLLIPMVALPFFVGDNPGALWKWMNLDNILPGAHPVRVGDDPLYLHKAGLLNLPFFIVRLCIYFAIFCGLSRVLRKHSFTNDLHPDPKHYIACRKWSGAGLFLTPMALTFAAFDLLMSLSYHWFSTMYGVWFFAVSMRIALAVIVITLYFLSTRGRLKGILNESHFYMLGCIFLAFTIFWAYISFSQFFLIYNANIPEETFWYNMRQLNADGTYNQWWWVGLSLIFCMFLFPFLFLLRYKNKVIPRNMVFISVWILVFAVVDLYFNIVPTAKPADNILGFYVTPFLSGYMFFDLAALIGVGGIVLWAALRSMATTYPIPIHDPRIRESIASVQ</sequence>
<proteinExistence type="predicted"/>
<feature type="transmembrane region" description="Helical" evidence="1">
    <location>
        <begin position="23"/>
        <end position="44"/>
    </location>
</feature>
<keyword evidence="1" id="KW-1133">Transmembrane helix</keyword>
<dbReference type="Proteomes" id="UP000546464">
    <property type="component" value="Unassembled WGS sequence"/>
</dbReference>
<dbReference type="AlphaFoldDB" id="A0A842HEV3"/>
<feature type="transmembrane region" description="Helical" evidence="1">
    <location>
        <begin position="98"/>
        <end position="119"/>
    </location>
</feature>
<feature type="transmembrane region" description="Helical" evidence="1">
    <location>
        <begin position="56"/>
        <end position="77"/>
    </location>
</feature>
<dbReference type="EMBL" id="JACHVB010000035">
    <property type="protein sequence ID" value="MBC2595053.1"/>
    <property type="molecule type" value="Genomic_DNA"/>
</dbReference>
<reference evidence="2 3" key="1">
    <citation type="submission" date="2020-07" db="EMBL/GenBank/DDBJ databases">
        <authorList>
            <person name="Feng X."/>
        </authorList>
    </citation>
    <scope>NUCLEOTIDE SEQUENCE [LARGE SCALE GENOMIC DNA]</scope>
    <source>
        <strain evidence="2 3">JCM31066</strain>
    </source>
</reference>
<feature type="transmembrane region" description="Helical" evidence="1">
    <location>
        <begin position="202"/>
        <end position="230"/>
    </location>
</feature>
<feature type="transmembrane region" description="Helical" evidence="1">
    <location>
        <begin position="355"/>
        <end position="374"/>
    </location>
</feature>
<feature type="transmembrane region" description="Helical" evidence="1">
    <location>
        <begin position="236"/>
        <end position="258"/>
    </location>
</feature>
<accession>A0A842HEV3</accession>
<name>A0A842HEV3_9BACT</name>
<feature type="transmembrane region" description="Helical" evidence="1">
    <location>
        <begin position="323"/>
        <end position="343"/>
    </location>
</feature>
<dbReference type="RefSeq" id="WP_185676017.1">
    <property type="nucleotide sequence ID" value="NZ_JACHVB010000035.1"/>
</dbReference>
<keyword evidence="1" id="KW-0472">Membrane</keyword>
<comment type="caution">
    <text evidence="2">The sequence shown here is derived from an EMBL/GenBank/DDBJ whole genome shotgun (WGS) entry which is preliminary data.</text>
</comment>
<protein>
    <recommendedName>
        <fullName evidence="4">Quinol:cytochrome C oxidoreductase</fullName>
    </recommendedName>
</protein>
<feature type="transmembrane region" description="Helical" evidence="1">
    <location>
        <begin position="270"/>
        <end position="289"/>
    </location>
</feature>
<organism evidence="2 3">
    <name type="scientific">Ruficoccus amylovorans</name>
    <dbReference type="NCBI Taxonomy" id="1804625"/>
    <lineage>
        <taxon>Bacteria</taxon>
        <taxon>Pseudomonadati</taxon>
        <taxon>Verrucomicrobiota</taxon>
        <taxon>Opitutia</taxon>
        <taxon>Puniceicoccales</taxon>
        <taxon>Cerasicoccaceae</taxon>
        <taxon>Ruficoccus</taxon>
    </lineage>
</organism>
<keyword evidence="1" id="KW-0812">Transmembrane</keyword>
<dbReference type="PANTHER" id="PTHR43044:SF1">
    <property type="entry name" value="QUINOL:CYTOCHROME C OXIDOREDUCTASE QUINONE-BINDING SUBUNIT 2"/>
    <property type="match status" value="1"/>
</dbReference>
<evidence type="ECO:0000313" key="3">
    <source>
        <dbReference type="Proteomes" id="UP000546464"/>
    </source>
</evidence>
<evidence type="ECO:0000313" key="2">
    <source>
        <dbReference type="EMBL" id="MBC2595053.1"/>
    </source>
</evidence>
<evidence type="ECO:0000256" key="1">
    <source>
        <dbReference type="SAM" id="Phobius"/>
    </source>
</evidence>
<gene>
    <name evidence="2" type="ORF">H5P28_12370</name>
</gene>
<dbReference type="PANTHER" id="PTHR43044">
    <property type="match status" value="1"/>
</dbReference>
<feature type="transmembrane region" description="Helical" evidence="1">
    <location>
        <begin position="394"/>
        <end position="415"/>
    </location>
</feature>
<evidence type="ECO:0008006" key="4">
    <source>
        <dbReference type="Google" id="ProtNLM"/>
    </source>
</evidence>
<keyword evidence="3" id="KW-1185">Reference proteome</keyword>